<accession>A0A174XA18</accession>
<keyword evidence="2 8" id="KW-0963">Cytoplasm</keyword>
<evidence type="ECO:0000256" key="2">
    <source>
        <dbReference type="ARBA" id="ARBA00022490"/>
    </source>
</evidence>
<dbReference type="Gene3D" id="3.40.50.620">
    <property type="entry name" value="HUPs"/>
    <property type="match status" value="1"/>
</dbReference>
<dbReference type="Pfam" id="PF01171">
    <property type="entry name" value="ATP_bind_3"/>
    <property type="match status" value="1"/>
</dbReference>
<comment type="function">
    <text evidence="8">Ligates lysine onto the cytidine present at position 34 of the AUA codon-specific tRNA(Ile) that contains the anticodon CAU, in an ATP-dependent manner. Cytidine is converted to lysidine, thus changing the amino acid specificity of the tRNA from methionine to isoleucine.</text>
</comment>
<dbReference type="GO" id="GO:0005737">
    <property type="term" value="C:cytoplasm"/>
    <property type="evidence" value="ECO:0007669"/>
    <property type="project" value="UniProtKB-SubCell"/>
</dbReference>
<evidence type="ECO:0000313" key="12">
    <source>
        <dbReference type="EMBL" id="MSB20323.1"/>
    </source>
</evidence>
<comment type="similarity">
    <text evidence="8">Belongs to the tRNA(Ile)-lysidine synthase family.</text>
</comment>
<dbReference type="Pfam" id="PF09179">
    <property type="entry name" value="TilS"/>
    <property type="match status" value="1"/>
</dbReference>
<organism evidence="12 13">
    <name type="scientific">Flavonifractor plautii</name>
    <name type="common">Fusobacterium plautii</name>
    <dbReference type="NCBI Taxonomy" id="292800"/>
    <lineage>
        <taxon>Bacteria</taxon>
        <taxon>Bacillati</taxon>
        <taxon>Bacillota</taxon>
        <taxon>Clostridia</taxon>
        <taxon>Eubacteriales</taxon>
        <taxon>Oscillospiraceae</taxon>
        <taxon>Flavonifractor</taxon>
    </lineage>
</organism>
<dbReference type="InterPro" id="IPR012094">
    <property type="entry name" value="tRNA_Ile_lys_synt"/>
</dbReference>
<reference evidence="12 13" key="1">
    <citation type="journal article" date="2019" name="Nat. Med.">
        <title>A library of human gut bacterial isolates paired with longitudinal multiomics data enables mechanistic microbiome research.</title>
        <authorList>
            <person name="Poyet M."/>
            <person name="Groussin M."/>
            <person name="Gibbons S.M."/>
            <person name="Avila-Pacheco J."/>
            <person name="Jiang X."/>
            <person name="Kearney S.M."/>
            <person name="Perrotta A.R."/>
            <person name="Berdy B."/>
            <person name="Zhao S."/>
            <person name="Lieberman T.D."/>
            <person name="Swanson P.K."/>
            <person name="Smith M."/>
            <person name="Roesemann S."/>
            <person name="Alexander J.E."/>
            <person name="Rich S.A."/>
            <person name="Livny J."/>
            <person name="Vlamakis H."/>
            <person name="Clish C."/>
            <person name="Bullock K."/>
            <person name="Deik A."/>
            <person name="Scott J."/>
            <person name="Pierce K.A."/>
            <person name="Xavier R.J."/>
            <person name="Alm E.J."/>
        </authorList>
    </citation>
    <scope>NUCLEOTIDE SEQUENCE [LARGE SCALE GENOMIC DNA]</scope>
    <source>
        <strain evidence="12 13">BIOML-A2</strain>
    </source>
</reference>
<evidence type="ECO:0000256" key="6">
    <source>
        <dbReference type="ARBA" id="ARBA00022840"/>
    </source>
</evidence>
<dbReference type="RefSeq" id="WP_007488941.1">
    <property type="nucleotide sequence ID" value="NZ_AP031431.1"/>
</dbReference>
<evidence type="ECO:0000313" key="13">
    <source>
        <dbReference type="Proteomes" id="UP000434475"/>
    </source>
</evidence>
<gene>
    <name evidence="8 12" type="primary">tilS</name>
    <name evidence="12" type="ORF">GKE97_12415</name>
    <name evidence="10" type="ORF">PND83_18660</name>
    <name evidence="11" type="ORF">PNE06_15955</name>
</gene>
<evidence type="ECO:0000256" key="8">
    <source>
        <dbReference type="HAMAP-Rule" id="MF_01161"/>
    </source>
</evidence>
<dbReference type="NCBIfam" id="TIGR02433">
    <property type="entry name" value="lysidine_TilS_C"/>
    <property type="match status" value="1"/>
</dbReference>
<dbReference type="Proteomes" id="UP001211006">
    <property type="component" value="Unassembled WGS sequence"/>
</dbReference>
<comment type="domain">
    <text evidence="8">The N-terminal region contains the highly conserved SGGXDS motif, predicted to be a P-loop motif involved in ATP binding.</text>
</comment>
<dbReference type="CDD" id="cd01992">
    <property type="entry name" value="TilS_N"/>
    <property type="match status" value="1"/>
</dbReference>
<feature type="binding site" evidence="8">
    <location>
        <begin position="26"/>
        <end position="31"/>
    </location>
    <ligand>
        <name>ATP</name>
        <dbReference type="ChEBI" id="CHEBI:30616"/>
    </ligand>
</feature>
<dbReference type="PANTHER" id="PTHR43033:SF1">
    <property type="entry name" value="TRNA(ILE)-LYSIDINE SYNTHASE-RELATED"/>
    <property type="match status" value="1"/>
</dbReference>
<dbReference type="AlphaFoldDB" id="A0A174XA18"/>
<dbReference type="SUPFAM" id="SSF56037">
    <property type="entry name" value="PheT/TilS domain"/>
    <property type="match status" value="1"/>
</dbReference>
<dbReference type="EMBL" id="WKPR01000011">
    <property type="protein sequence ID" value="MSB20323.1"/>
    <property type="molecule type" value="Genomic_DNA"/>
</dbReference>
<dbReference type="GeneID" id="63971430"/>
<evidence type="ECO:0000256" key="1">
    <source>
        <dbReference type="ARBA" id="ARBA00004496"/>
    </source>
</evidence>
<dbReference type="PANTHER" id="PTHR43033">
    <property type="entry name" value="TRNA(ILE)-LYSIDINE SYNTHASE-RELATED"/>
    <property type="match status" value="1"/>
</dbReference>
<dbReference type="EMBL" id="JAQLWO010000025">
    <property type="protein sequence ID" value="MDB7908010.1"/>
    <property type="molecule type" value="Genomic_DNA"/>
</dbReference>
<evidence type="ECO:0000259" key="9">
    <source>
        <dbReference type="SMART" id="SM00977"/>
    </source>
</evidence>
<dbReference type="HAMAP" id="MF_01161">
    <property type="entry name" value="tRNA_Ile_lys_synt"/>
    <property type="match status" value="1"/>
</dbReference>
<dbReference type="Gene3D" id="3.30.465.60">
    <property type="match status" value="1"/>
</dbReference>
<evidence type="ECO:0000256" key="5">
    <source>
        <dbReference type="ARBA" id="ARBA00022741"/>
    </source>
</evidence>
<dbReference type="Proteomes" id="UP000434475">
    <property type="component" value="Unassembled WGS sequence"/>
</dbReference>
<evidence type="ECO:0000256" key="3">
    <source>
        <dbReference type="ARBA" id="ARBA00022598"/>
    </source>
</evidence>
<keyword evidence="3 8" id="KW-0436">Ligase</keyword>
<dbReference type="GO" id="GO:0005524">
    <property type="term" value="F:ATP binding"/>
    <property type="evidence" value="ECO:0007669"/>
    <property type="project" value="UniProtKB-UniRule"/>
</dbReference>
<name>A0A174XA18_FLAPL</name>
<dbReference type="EC" id="6.3.4.19" evidence="8"/>
<evidence type="ECO:0000256" key="4">
    <source>
        <dbReference type="ARBA" id="ARBA00022694"/>
    </source>
</evidence>
<keyword evidence="6 8" id="KW-0067">ATP-binding</keyword>
<dbReference type="InterPro" id="IPR015262">
    <property type="entry name" value="tRNA_Ile_lys_synt_subst-bd"/>
</dbReference>
<dbReference type="GO" id="GO:0032267">
    <property type="term" value="F:tRNA(Ile)-lysidine synthase activity"/>
    <property type="evidence" value="ECO:0007669"/>
    <property type="project" value="UniProtKB-EC"/>
</dbReference>
<evidence type="ECO:0000313" key="10">
    <source>
        <dbReference type="EMBL" id="MDB7908010.1"/>
    </source>
</evidence>
<proteinExistence type="inferred from homology"/>
<dbReference type="InterPro" id="IPR011063">
    <property type="entry name" value="TilS/TtcA_N"/>
</dbReference>
<dbReference type="InterPro" id="IPR014729">
    <property type="entry name" value="Rossmann-like_a/b/a_fold"/>
</dbReference>
<comment type="caution">
    <text evidence="12">The sequence shown here is derived from an EMBL/GenBank/DDBJ whole genome shotgun (WGS) entry which is preliminary data.</text>
</comment>
<evidence type="ECO:0000313" key="11">
    <source>
        <dbReference type="EMBL" id="MDB7934578.1"/>
    </source>
</evidence>
<sequence length="456" mass="49309">MLETIKALTTEYDMLPRGGTVLCAVSGGADSMCLLHLLHTWAGEGGFRVAAAHYNHNLRGAESDRDAAFVAEWCAGQDIPCVIGAGDVAHEARARGLGVEETARQMRYEFLRGAADAMGCGRIATAHSADDNLETLLLHLVRGAGLHGLAGIPPRRGVVVRPLLTTSRAEIVAYLEANGVAHVEDSSNTDEGYARNRIRRQVVPVLRQLNPRLTESAAETMGYLRTDNDYLNAQAAAACQNARWAEDDLVIEARYIAQLPAAIAPRAVRRLLEMMGDGSTNCSAAHLKAVVELARGDDPSAVVFLPGGRLAQRVYRELLLTTQSDPLPPFLPTPLALDGETEVEGTPWRVRCRPVRCPDESERKPGALYLAQGALEGPLVLRPRQTGDAVTLPGRGGTKTLKKLFIDEKVPRRERERIPVLADGRGVAAVAGFGPEQSRTAVPGQAAYELLFWKKE</sequence>
<dbReference type="SUPFAM" id="SSF82829">
    <property type="entry name" value="MesJ substrate recognition domain-like"/>
    <property type="match status" value="1"/>
</dbReference>
<keyword evidence="4 8" id="KW-0819">tRNA processing</keyword>
<dbReference type="NCBIfam" id="TIGR02432">
    <property type="entry name" value="lysidine_TilS_N"/>
    <property type="match status" value="1"/>
</dbReference>
<dbReference type="InterPro" id="IPR012796">
    <property type="entry name" value="Lysidine-tRNA-synth_C"/>
</dbReference>
<comment type="subcellular location">
    <subcellularLocation>
        <location evidence="1 8">Cytoplasm</location>
    </subcellularLocation>
</comment>
<comment type="catalytic activity">
    <reaction evidence="7 8">
        <text>cytidine(34) in tRNA(Ile2) + L-lysine + ATP = lysidine(34) in tRNA(Ile2) + AMP + diphosphate + H(+)</text>
        <dbReference type="Rhea" id="RHEA:43744"/>
        <dbReference type="Rhea" id="RHEA-COMP:10625"/>
        <dbReference type="Rhea" id="RHEA-COMP:10670"/>
        <dbReference type="ChEBI" id="CHEBI:15378"/>
        <dbReference type="ChEBI" id="CHEBI:30616"/>
        <dbReference type="ChEBI" id="CHEBI:32551"/>
        <dbReference type="ChEBI" id="CHEBI:33019"/>
        <dbReference type="ChEBI" id="CHEBI:82748"/>
        <dbReference type="ChEBI" id="CHEBI:83665"/>
        <dbReference type="ChEBI" id="CHEBI:456215"/>
        <dbReference type="EC" id="6.3.4.19"/>
    </reaction>
</comment>
<dbReference type="Pfam" id="PF11734">
    <property type="entry name" value="TilS_C"/>
    <property type="match status" value="1"/>
</dbReference>
<dbReference type="SMART" id="SM00977">
    <property type="entry name" value="TilS_C"/>
    <property type="match status" value="1"/>
</dbReference>
<dbReference type="InterPro" id="IPR012795">
    <property type="entry name" value="tRNA_Ile_lys_synt_N"/>
</dbReference>
<dbReference type="EMBL" id="JAQLWV010000026">
    <property type="protein sequence ID" value="MDB7934578.1"/>
    <property type="molecule type" value="Genomic_DNA"/>
</dbReference>
<keyword evidence="5 8" id="KW-0547">Nucleotide-binding</keyword>
<dbReference type="GO" id="GO:0006400">
    <property type="term" value="P:tRNA modification"/>
    <property type="evidence" value="ECO:0007669"/>
    <property type="project" value="UniProtKB-UniRule"/>
</dbReference>
<dbReference type="SUPFAM" id="SSF52402">
    <property type="entry name" value="Adenine nucleotide alpha hydrolases-like"/>
    <property type="match status" value="1"/>
</dbReference>
<dbReference type="Proteomes" id="UP001211173">
    <property type="component" value="Unassembled WGS sequence"/>
</dbReference>
<feature type="domain" description="Lysidine-tRNA(Ile) synthetase C-terminal" evidence="9">
    <location>
        <begin position="379"/>
        <end position="453"/>
    </location>
</feature>
<evidence type="ECO:0000256" key="7">
    <source>
        <dbReference type="ARBA" id="ARBA00048539"/>
    </source>
</evidence>
<protein>
    <recommendedName>
        <fullName evidence="8">tRNA(Ile)-lysidine synthase</fullName>
        <ecNumber evidence="8">6.3.4.19</ecNumber>
    </recommendedName>
    <alternativeName>
        <fullName evidence="8">tRNA(Ile)-2-lysyl-cytidine synthase</fullName>
    </alternativeName>
    <alternativeName>
        <fullName evidence="8">tRNA(Ile)-lysidine synthetase</fullName>
    </alternativeName>
</protein>
<reference evidence="10" key="2">
    <citation type="submission" date="2023-01" db="EMBL/GenBank/DDBJ databases">
        <title>Human gut microbiome strain richness.</title>
        <authorList>
            <person name="Chen-Liaw A."/>
        </authorList>
    </citation>
    <scope>NUCLEOTIDE SEQUENCE</scope>
    <source>
        <strain evidence="11">1001287st1_F4_1001285I_161205</strain>
        <strain evidence="10">2225st1_A6_2225SCRN_200828</strain>
    </source>
</reference>